<sequence>MFNAARFHCQFCKILRRIWKTLSSAHMHSLDTGVSSSSQHVLKAEDGMSRHMLPENYSEFTLITYPLEVAHAVLFVCLWIVC</sequence>
<keyword evidence="2" id="KW-1185">Reference proteome</keyword>
<evidence type="ECO:0000313" key="2">
    <source>
        <dbReference type="Proteomes" id="UP001552299"/>
    </source>
</evidence>
<evidence type="ECO:0000313" key="1">
    <source>
        <dbReference type="EMBL" id="KAL0903715.1"/>
    </source>
</evidence>
<reference evidence="1 2" key="1">
    <citation type="journal article" date="2024" name="Plant Biotechnol. J.">
        <title>Dendrobium thyrsiflorum genome and its molecular insights into genes involved in important horticultural traits.</title>
        <authorList>
            <person name="Chen B."/>
            <person name="Wang J.Y."/>
            <person name="Zheng P.J."/>
            <person name="Li K.L."/>
            <person name="Liang Y.M."/>
            <person name="Chen X.F."/>
            <person name="Zhang C."/>
            <person name="Zhao X."/>
            <person name="He X."/>
            <person name="Zhang G.Q."/>
            <person name="Liu Z.J."/>
            <person name="Xu Q."/>
        </authorList>
    </citation>
    <scope>NUCLEOTIDE SEQUENCE [LARGE SCALE GENOMIC DNA]</scope>
    <source>
        <strain evidence="1">GZMU011</strain>
    </source>
</reference>
<dbReference type="AlphaFoldDB" id="A0ABD0TVU7"/>
<organism evidence="1 2">
    <name type="scientific">Dendrobium thyrsiflorum</name>
    <name type="common">Pinecone-like raceme dendrobium</name>
    <name type="synonym">Orchid</name>
    <dbReference type="NCBI Taxonomy" id="117978"/>
    <lineage>
        <taxon>Eukaryota</taxon>
        <taxon>Viridiplantae</taxon>
        <taxon>Streptophyta</taxon>
        <taxon>Embryophyta</taxon>
        <taxon>Tracheophyta</taxon>
        <taxon>Spermatophyta</taxon>
        <taxon>Magnoliopsida</taxon>
        <taxon>Liliopsida</taxon>
        <taxon>Asparagales</taxon>
        <taxon>Orchidaceae</taxon>
        <taxon>Epidendroideae</taxon>
        <taxon>Malaxideae</taxon>
        <taxon>Dendrobiinae</taxon>
        <taxon>Dendrobium</taxon>
    </lineage>
</organism>
<protein>
    <submittedName>
        <fullName evidence="1">Uncharacterized protein</fullName>
    </submittedName>
</protein>
<dbReference type="Proteomes" id="UP001552299">
    <property type="component" value="Unassembled WGS sequence"/>
</dbReference>
<gene>
    <name evidence="1" type="ORF">M5K25_028112</name>
</gene>
<name>A0ABD0TVU7_DENTH</name>
<accession>A0ABD0TVU7</accession>
<proteinExistence type="predicted"/>
<dbReference type="EMBL" id="JANQDX010000020">
    <property type="protein sequence ID" value="KAL0903715.1"/>
    <property type="molecule type" value="Genomic_DNA"/>
</dbReference>
<comment type="caution">
    <text evidence="1">The sequence shown here is derived from an EMBL/GenBank/DDBJ whole genome shotgun (WGS) entry which is preliminary data.</text>
</comment>